<dbReference type="AlphaFoldDB" id="A0A841DJA4"/>
<protein>
    <submittedName>
        <fullName evidence="2">Uncharacterized protein</fullName>
    </submittedName>
</protein>
<feature type="compositionally biased region" description="Basic and acidic residues" evidence="1">
    <location>
        <begin position="36"/>
        <end position="45"/>
    </location>
</feature>
<evidence type="ECO:0000313" key="3">
    <source>
        <dbReference type="Proteomes" id="UP000562352"/>
    </source>
</evidence>
<feature type="compositionally biased region" description="Acidic residues" evidence="1">
    <location>
        <begin position="46"/>
        <end position="55"/>
    </location>
</feature>
<feature type="region of interest" description="Disordered" evidence="1">
    <location>
        <begin position="36"/>
        <end position="55"/>
    </location>
</feature>
<proteinExistence type="predicted"/>
<feature type="region of interest" description="Disordered" evidence="1">
    <location>
        <begin position="83"/>
        <end position="110"/>
    </location>
</feature>
<comment type="caution">
    <text evidence="2">The sequence shown here is derived from an EMBL/GenBank/DDBJ whole genome shotgun (WGS) entry which is preliminary data.</text>
</comment>
<accession>A0A841DJA4</accession>
<dbReference type="RefSeq" id="WP_184947948.1">
    <property type="nucleotide sequence ID" value="NZ_BAAAWZ010000004.1"/>
</dbReference>
<evidence type="ECO:0000256" key="1">
    <source>
        <dbReference type="SAM" id="MobiDB-lite"/>
    </source>
</evidence>
<evidence type="ECO:0000313" key="2">
    <source>
        <dbReference type="EMBL" id="MBB5967216.1"/>
    </source>
</evidence>
<sequence>MTRRRRRGTTRRIGDLIEDVLDRASDVEYDLRRAARKAVEHRDGDGDGDDWDGDWDWDDCSDDEIEEILDDLVDLLRKLRRCDSPRGRRGSRDRSHERGPGRSREGVDDLADHIARLGRKVDGLSQQVRASRSDSEAD</sequence>
<name>A0A841DJA4_PLAVE</name>
<gene>
    <name evidence="2" type="ORF">FHS22_006518</name>
</gene>
<organism evidence="2 3">
    <name type="scientific">Planomonospora venezuelensis</name>
    <dbReference type="NCBI Taxonomy" id="1999"/>
    <lineage>
        <taxon>Bacteria</taxon>
        <taxon>Bacillati</taxon>
        <taxon>Actinomycetota</taxon>
        <taxon>Actinomycetes</taxon>
        <taxon>Streptosporangiales</taxon>
        <taxon>Streptosporangiaceae</taxon>
        <taxon>Planomonospora</taxon>
    </lineage>
</organism>
<reference evidence="2 3" key="1">
    <citation type="submission" date="2020-08" db="EMBL/GenBank/DDBJ databases">
        <title>Genomic Encyclopedia of Type Strains, Phase III (KMG-III): the genomes of soil and plant-associated and newly described type strains.</title>
        <authorList>
            <person name="Whitman W."/>
        </authorList>
    </citation>
    <scope>NUCLEOTIDE SEQUENCE [LARGE SCALE GENOMIC DNA]</scope>
    <source>
        <strain evidence="2 3">CECT 3303</strain>
    </source>
</reference>
<dbReference type="Proteomes" id="UP000562352">
    <property type="component" value="Unassembled WGS sequence"/>
</dbReference>
<dbReference type="EMBL" id="JACHJJ010000030">
    <property type="protein sequence ID" value="MBB5967216.1"/>
    <property type="molecule type" value="Genomic_DNA"/>
</dbReference>
<keyword evidence="3" id="KW-1185">Reference proteome</keyword>